<evidence type="ECO:0000313" key="3">
    <source>
        <dbReference type="Proteomes" id="UP000053263"/>
    </source>
</evidence>
<feature type="region of interest" description="Disordered" evidence="1">
    <location>
        <begin position="481"/>
        <end position="513"/>
    </location>
</feature>
<evidence type="ECO:0000313" key="2">
    <source>
        <dbReference type="EMBL" id="KII82819.1"/>
    </source>
</evidence>
<protein>
    <submittedName>
        <fullName evidence="2">Uncharacterized protein</fullName>
    </submittedName>
</protein>
<dbReference type="Proteomes" id="UP000053263">
    <property type="component" value="Unassembled WGS sequence"/>
</dbReference>
<feature type="compositionally biased region" description="Polar residues" evidence="1">
    <location>
        <begin position="21"/>
        <end position="33"/>
    </location>
</feature>
<feature type="region of interest" description="Disordered" evidence="1">
    <location>
        <begin position="221"/>
        <end position="249"/>
    </location>
</feature>
<proteinExistence type="predicted"/>
<gene>
    <name evidence="2" type="ORF">PLICRDRAFT_180999</name>
</gene>
<feature type="region of interest" description="Disordered" evidence="1">
    <location>
        <begin position="1"/>
        <end position="113"/>
    </location>
</feature>
<dbReference type="EMBL" id="KN832629">
    <property type="protein sequence ID" value="KII82819.1"/>
    <property type="molecule type" value="Genomic_DNA"/>
</dbReference>
<feature type="compositionally biased region" description="Basic and acidic residues" evidence="1">
    <location>
        <begin position="84"/>
        <end position="103"/>
    </location>
</feature>
<dbReference type="AlphaFoldDB" id="A0A0C9T0Z6"/>
<accession>A0A0C9T0Z6</accession>
<reference evidence="2 3" key="1">
    <citation type="submission" date="2014-06" db="EMBL/GenBank/DDBJ databases">
        <title>Evolutionary Origins and Diversification of the Mycorrhizal Mutualists.</title>
        <authorList>
            <consortium name="DOE Joint Genome Institute"/>
            <consortium name="Mycorrhizal Genomics Consortium"/>
            <person name="Kohler A."/>
            <person name="Kuo A."/>
            <person name="Nagy L.G."/>
            <person name="Floudas D."/>
            <person name="Copeland A."/>
            <person name="Barry K.W."/>
            <person name="Cichocki N."/>
            <person name="Veneault-Fourrey C."/>
            <person name="LaButti K."/>
            <person name="Lindquist E.A."/>
            <person name="Lipzen A."/>
            <person name="Lundell T."/>
            <person name="Morin E."/>
            <person name="Murat C."/>
            <person name="Riley R."/>
            <person name="Ohm R."/>
            <person name="Sun H."/>
            <person name="Tunlid A."/>
            <person name="Henrissat B."/>
            <person name="Grigoriev I.V."/>
            <person name="Hibbett D.S."/>
            <person name="Martin F."/>
        </authorList>
    </citation>
    <scope>NUCLEOTIDE SEQUENCE [LARGE SCALE GENOMIC DNA]</scope>
    <source>
        <strain evidence="2 3">FD-325 SS-3</strain>
    </source>
</reference>
<feature type="compositionally biased region" description="Basic and acidic residues" evidence="1">
    <location>
        <begin position="163"/>
        <end position="177"/>
    </location>
</feature>
<feature type="region of interest" description="Disordered" evidence="1">
    <location>
        <begin position="128"/>
        <end position="177"/>
    </location>
</feature>
<name>A0A0C9T0Z6_PLICR</name>
<feature type="compositionally biased region" description="Acidic residues" evidence="1">
    <location>
        <begin position="481"/>
        <end position="492"/>
    </location>
</feature>
<dbReference type="HOGENOM" id="CLU_531124_0_0_1"/>
<feature type="compositionally biased region" description="Low complexity" evidence="1">
    <location>
        <begin position="144"/>
        <end position="159"/>
    </location>
</feature>
<sequence length="513" mass="57067">MQFAPQTRGNRALARSERTIARSNSRDVNSTAHRVSRAVARTEQPRPPSSTTRANAAALAHGGNGGVDAVERRERDFVGSARAGRRDRSNDRVGRPEWGESRSRSTQYASLDRDNIVSVREERAYARSANGVAGETHRDTNVYPRVSSRNPPSRSRAPPGTEWSRRDANHHGYPDLRGREVDAQIAYRFDGDKLSPRQRRAIARREREDGEQERAIAIGGGPSISANARKDVGHRARRSRDNGSETGSHFDAARRNFVAASVSSWSSASSGTIVPASCSSSRAQRARVHDVAHSDIDAQASVYSMDSDVRRALANRKCDSDSDDVDDCSETENVEASFEGHDCACGGKCNCSEFLSHVDEVDEVDRFDEPENEYGAQAYIQIPLASDWCASIDVDHDGFDSYPEMVCYPVVYDQDIEYDDEYNEYYDEPGSDDPDYDCEPCHQYDDGYYEYGPDGDLCYNGDPQDEGNCYYDDQTGIIECVENDGTQEDDGDSGQYDQNEEPSYGSEEDWDNS</sequence>
<evidence type="ECO:0000256" key="1">
    <source>
        <dbReference type="SAM" id="MobiDB-lite"/>
    </source>
</evidence>
<organism evidence="2 3">
    <name type="scientific">Plicaturopsis crispa FD-325 SS-3</name>
    <dbReference type="NCBI Taxonomy" id="944288"/>
    <lineage>
        <taxon>Eukaryota</taxon>
        <taxon>Fungi</taxon>
        <taxon>Dikarya</taxon>
        <taxon>Basidiomycota</taxon>
        <taxon>Agaricomycotina</taxon>
        <taxon>Agaricomycetes</taxon>
        <taxon>Agaricomycetidae</taxon>
        <taxon>Amylocorticiales</taxon>
        <taxon>Amylocorticiaceae</taxon>
        <taxon>Plicatura</taxon>
        <taxon>Plicaturopsis crispa</taxon>
    </lineage>
</organism>
<keyword evidence="3" id="KW-1185">Reference proteome</keyword>
<feature type="compositionally biased region" description="Basic and acidic residues" evidence="1">
    <location>
        <begin position="228"/>
        <end position="243"/>
    </location>
</feature>